<reference evidence="1" key="1">
    <citation type="submission" date="2021-03" db="EMBL/GenBank/DDBJ databases">
        <authorList>
            <consortium name="DOE Joint Genome Institute"/>
            <person name="Ahrendt S."/>
            <person name="Looney B.P."/>
            <person name="Miyauchi S."/>
            <person name="Morin E."/>
            <person name="Drula E."/>
            <person name="Courty P.E."/>
            <person name="Chicoki N."/>
            <person name="Fauchery L."/>
            <person name="Kohler A."/>
            <person name="Kuo A."/>
            <person name="Labutti K."/>
            <person name="Pangilinan J."/>
            <person name="Lipzen A."/>
            <person name="Riley R."/>
            <person name="Andreopoulos W."/>
            <person name="He G."/>
            <person name="Johnson J."/>
            <person name="Barry K.W."/>
            <person name="Grigoriev I.V."/>
            <person name="Nagy L."/>
            <person name="Hibbett D."/>
            <person name="Henrissat B."/>
            <person name="Matheny P.B."/>
            <person name="Labbe J."/>
            <person name="Martin F."/>
        </authorList>
    </citation>
    <scope>NUCLEOTIDE SEQUENCE</scope>
    <source>
        <strain evidence="1">HHB10654</strain>
    </source>
</reference>
<reference evidence="1" key="2">
    <citation type="journal article" date="2022" name="New Phytol.">
        <title>Evolutionary transition to the ectomycorrhizal habit in the genomes of a hyperdiverse lineage of mushroom-forming fungi.</title>
        <authorList>
            <person name="Looney B."/>
            <person name="Miyauchi S."/>
            <person name="Morin E."/>
            <person name="Drula E."/>
            <person name="Courty P.E."/>
            <person name="Kohler A."/>
            <person name="Kuo A."/>
            <person name="LaButti K."/>
            <person name="Pangilinan J."/>
            <person name="Lipzen A."/>
            <person name="Riley R."/>
            <person name="Andreopoulos W."/>
            <person name="He G."/>
            <person name="Johnson J."/>
            <person name="Nolan M."/>
            <person name="Tritt A."/>
            <person name="Barry K.W."/>
            <person name="Grigoriev I.V."/>
            <person name="Nagy L.G."/>
            <person name="Hibbett D."/>
            <person name="Henrissat B."/>
            <person name="Matheny P.B."/>
            <person name="Labbe J."/>
            <person name="Martin F.M."/>
        </authorList>
    </citation>
    <scope>NUCLEOTIDE SEQUENCE</scope>
    <source>
        <strain evidence="1">HHB10654</strain>
    </source>
</reference>
<proteinExistence type="predicted"/>
<evidence type="ECO:0000313" key="2">
    <source>
        <dbReference type="Proteomes" id="UP000814140"/>
    </source>
</evidence>
<dbReference type="EMBL" id="MU277187">
    <property type="protein sequence ID" value="KAI0068646.1"/>
    <property type="molecule type" value="Genomic_DNA"/>
</dbReference>
<dbReference type="Proteomes" id="UP000814140">
    <property type="component" value="Unassembled WGS sequence"/>
</dbReference>
<gene>
    <name evidence="1" type="ORF">BV25DRAFT_21067</name>
</gene>
<name>A0ACB8TJT3_9AGAM</name>
<organism evidence="1 2">
    <name type="scientific">Artomyces pyxidatus</name>
    <dbReference type="NCBI Taxonomy" id="48021"/>
    <lineage>
        <taxon>Eukaryota</taxon>
        <taxon>Fungi</taxon>
        <taxon>Dikarya</taxon>
        <taxon>Basidiomycota</taxon>
        <taxon>Agaricomycotina</taxon>
        <taxon>Agaricomycetes</taxon>
        <taxon>Russulales</taxon>
        <taxon>Auriscalpiaceae</taxon>
        <taxon>Artomyces</taxon>
    </lineage>
</organism>
<protein>
    <submittedName>
        <fullName evidence="1">Uncharacterized protein</fullName>
    </submittedName>
</protein>
<sequence>MGRARRADILPAIAIAREMGRLWDVRSWRNCWRESLRVSKSSILAFELWIICCGSTDVDDVRRTRRPSRSVSRVSRGSDRREALLILSLDSAHLIPYSVWEDQSLHDMDIQSCIRAGATFALKSGQARARAVAARTPSSDAAACAGFHHLG</sequence>
<accession>A0ACB8TJT3</accession>
<comment type="caution">
    <text evidence="1">The sequence shown here is derived from an EMBL/GenBank/DDBJ whole genome shotgun (WGS) entry which is preliminary data.</text>
</comment>
<keyword evidence="2" id="KW-1185">Reference proteome</keyword>
<evidence type="ECO:0000313" key="1">
    <source>
        <dbReference type="EMBL" id="KAI0068646.1"/>
    </source>
</evidence>